<dbReference type="SUPFAM" id="SSF50494">
    <property type="entry name" value="Trypsin-like serine proteases"/>
    <property type="match status" value="1"/>
</dbReference>
<keyword evidence="5" id="KW-1185">Reference proteome</keyword>
<sequence>MLIMEQSMWKYVIPAVYVLAFLPIFSAQTVTYDGIQCYVIWTSRQIMNANAVEVLATPIANDVNRCVEACISVQDSVPCYGLSYNSLNQACTLFRCCSSTPTILETNYWVNYAIVNGCEAVATSTAATAAPTSSLPPFVPTTDGVNGACGFPVNQPYPQVPPKMSRQSVLPQSLPWIVRLPSCTGVLIPSAYPSSTDIVITTRECIAQQGKNVRLNPSLLVLLLGARDLSKQQEAGRIRVQASQIIQDVNAQPYGNNLAIVKLAQPVPYTPYVRPICLTPLHYRFSPGTICLTAGWNYYGGLLAIGAIQGSILQMPVFRLAQTYEPIGEACTCNGMLTLIGTDIGWPLMCQVGGLWVLEGMTLVSPTQMKSSIGFYTRVNAFRNWIQQATGAPFFVAVNGSY</sequence>
<evidence type="ECO:0000313" key="5">
    <source>
        <dbReference type="Proteomes" id="UP000270296"/>
    </source>
</evidence>
<dbReference type="SMART" id="SM00020">
    <property type="entry name" value="Tryp_SPc"/>
    <property type="match status" value="1"/>
</dbReference>
<comment type="similarity">
    <text evidence="2">Belongs to the peptidase S1 family. CLIP subfamily.</text>
</comment>
<dbReference type="PANTHER" id="PTHR24256">
    <property type="entry name" value="TRYPTASE-RELATED"/>
    <property type="match status" value="1"/>
</dbReference>
<dbReference type="InterPro" id="IPR051487">
    <property type="entry name" value="Ser/Thr_Proteases_Immune/Dev"/>
</dbReference>
<dbReference type="Proteomes" id="UP000270296">
    <property type="component" value="Unassembled WGS sequence"/>
</dbReference>
<reference evidence="6" key="1">
    <citation type="submission" date="2016-06" db="UniProtKB">
        <authorList>
            <consortium name="WormBaseParasite"/>
        </authorList>
    </citation>
    <scope>IDENTIFICATION</scope>
</reference>
<dbReference type="GO" id="GO:0006508">
    <property type="term" value="P:proteolysis"/>
    <property type="evidence" value="ECO:0007669"/>
    <property type="project" value="InterPro"/>
</dbReference>
<dbReference type="AlphaFoldDB" id="A0A183IGT3"/>
<dbReference type="WBParaSite" id="SBAD_0000296301-mRNA-1">
    <property type="protein sequence ID" value="SBAD_0000296301-mRNA-1"/>
    <property type="gene ID" value="SBAD_0000296301"/>
</dbReference>
<name>A0A183IGT3_9BILA</name>
<accession>A0A183IGT3</accession>
<dbReference type="EMBL" id="UZAM01007427">
    <property type="protein sequence ID" value="VDO99070.1"/>
    <property type="molecule type" value="Genomic_DNA"/>
</dbReference>
<dbReference type="InterPro" id="IPR043504">
    <property type="entry name" value="Peptidase_S1_PA_chymotrypsin"/>
</dbReference>
<proteinExistence type="inferred from homology"/>
<dbReference type="OrthoDB" id="6376138at2759"/>
<reference evidence="4 5" key="2">
    <citation type="submission" date="2018-11" db="EMBL/GenBank/DDBJ databases">
        <authorList>
            <consortium name="Pathogen Informatics"/>
        </authorList>
    </citation>
    <scope>NUCLEOTIDE SEQUENCE [LARGE SCALE GENOMIC DNA]</scope>
</reference>
<dbReference type="InterPro" id="IPR001254">
    <property type="entry name" value="Trypsin_dom"/>
</dbReference>
<dbReference type="InterPro" id="IPR009003">
    <property type="entry name" value="Peptidase_S1_PA"/>
</dbReference>
<gene>
    <name evidence="4" type="ORF">SBAD_LOCUS2828</name>
</gene>
<dbReference type="GO" id="GO:0004252">
    <property type="term" value="F:serine-type endopeptidase activity"/>
    <property type="evidence" value="ECO:0007669"/>
    <property type="project" value="InterPro"/>
</dbReference>
<dbReference type="Gene3D" id="2.40.10.10">
    <property type="entry name" value="Trypsin-like serine proteases"/>
    <property type="match status" value="2"/>
</dbReference>
<evidence type="ECO:0000256" key="2">
    <source>
        <dbReference type="ARBA" id="ARBA00024195"/>
    </source>
</evidence>
<organism evidence="6">
    <name type="scientific">Soboliphyme baturini</name>
    <dbReference type="NCBI Taxonomy" id="241478"/>
    <lineage>
        <taxon>Eukaryota</taxon>
        <taxon>Metazoa</taxon>
        <taxon>Ecdysozoa</taxon>
        <taxon>Nematoda</taxon>
        <taxon>Enoplea</taxon>
        <taxon>Dorylaimia</taxon>
        <taxon>Dioctophymatida</taxon>
        <taxon>Dioctophymatoidea</taxon>
        <taxon>Soboliphymatidae</taxon>
        <taxon>Soboliphyme</taxon>
    </lineage>
</organism>
<evidence type="ECO:0000259" key="3">
    <source>
        <dbReference type="PROSITE" id="PS50240"/>
    </source>
</evidence>
<evidence type="ECO:0000256" key="1">
    <source>
        <dbReference type="ARBA" id="ARBA00023157"/>
    </source>
</evidence>
<dbReference type="Pfam" id="PF00089">
    <property type="entry name" value="Trypsin"/>
    <property type="match status" value="1"/>
</dbReference>
<feature type="domain" description="Peptidase S1" evidence="3">
    <location>
        <begin position="144"/>
        <end position="391"/>
    </location>
</feature>
<protein>
    <submittedName>
        <fullName evidence="6">Peptidase S1 domain-containing protein</fullName>
    </submittedName>
</protein>
<dbReference type="PROSITE" id="PS50240">
    <property type="entry name" value="TRYPSIN_DOM"/>
    <property type="match status" value="1"/>
</dbReference>
<keyword evidence="1" id="KW-1015">Disulfide bond</keyword>
<evidence type="ECO:0000313" key="6">
    <source>
        <dbReference type="WBParaSite" id="SBAD_0000296301-mRNA-1"/>
    </source>
</evidence>
<evidence type="ECO:0000313" key="4">
    <source>
        <dbReference type="EMBL" id="VDO99070.1"/>
    </source>
</evidence>